<protein>
    <recommendedName>
        <fullName evidence="6">Glycerol-3-phosphate dehydrogenase</fullName>
        <ecNumber evidence="6">1.1.5.3</ecNumber>
    </recommendedName>
</protein>
<comment type="similarity">
    <text evidence="2 6">Belongs to the FAD-dependent glycerol-3-phosphate dehydrogenase family.</text>
</comment>
<dbReference type="Gene3D" id="3.30.9.10">
    <property type="entry name" value="D-Amino Acid Oxidase, subunit A, domain 2"/>
    <property type="match status" value="1"/>
</dbReference>
<dbReference type="SUPFAM" id="SSF54373">
    <property type="entry name" value="FAD-linked reductases, C-terminal domain"/>
    <property type="match status" value="1"/>
</dbReference>
<dbReference type="Pfam" id="PF01266">
    <property type="entry name" value="DAO"/>
    <property type="match status" value="1"/>
</dbReference>
<keyword evidence="10" id="KW-1185">Reference proteome</keyword>
<dbReference type="Gene3D" id="3.50.50.60">
    <property type="entry name" value="FAD/NAD(P)-binding domain"/>
    <property type="match status" value="1"/>
</dbReference>
<dbReference type="PANTHER" id="PTHR11985">
    <property type="entry name" value="GLYCEROL-3-PHOSPHATE DEHYDROGENASE"/>
    <property type="match status" value="1"/>
</dbReference>
<comment type="cofactor">
    <cofactor evidence="1 6">
        <name>FAD</name>
        <dbReference type="ChEBI" id="CHEBI:57692"/>
    </cofactor>
</comment>
<dbReference type="InterPro" id="IPR036188">
    <property type="entry name" value="FAD/NAD-bd_sf"/>
</dbReference>
<evidence type="ECO:0000256" key="6">
    <source>
        <dbReference type="RuleBase" id="RU361217"/>
    </source>
</evidence>
<dbReference type="InterPro" id="IPR038299">
    <property type="entry name" value="DAO_C_sf"/>
</dbReference>
<keyword evidence="3 6" id="KW-0285">Flavoprotein</keyword>
<dbReference type="PANTHER" id="PTHR11985:SF31">
    <property type="entry name" value="GLYCEROL-3-PHOSPHATE DEHYDROGENASE 2"/>
    <property type="match status" value="1"/>
</dbReference>
<dbReference type="Proteomes" id="UP001500320">
    <property type="component" value="Unassembled WGS sequence"/>
</dbReference>
<evidence type="ECO:0000256" key="5">
    <source>
        <dbReference type="ARBA" id="ARBA00023002"/>
    </source>
</evidence>
<evidence type="ECO:0000256" key="2">
    <source>
        <dbReference type="ARBA" id="ARBA00007330"/>
    </source>
</evidence>
<comment type="catalytic activity">
    <reaction evidence="6">
        <text>a quinone + sn-glycerol 3-phosphate = dihydroxyacetone phosphate + a quinol</text>
        <dbReference type="Rhea" id="RHEA:18977"/>
        <dbReference type="ChEBI" id="CHEBI:24646"/>
        <dbReference type="ChEBI" id="CHEBI:57597"/>
        <dbReference type="ChEBI" id="CHEBI:57642"/>
        <dbReference type="ChEBI" id="CHEBI:132124"/>
        <dbReference type="EC" id="1.1.5.3"/>
    </reaction>
</comment>
<dbReference type="InterPro" id="IPR031656">
    <property type="entry name" value="DAO_C"/>
</dbReference>
<gene>
    <name evidence="9" type="ORF">GCM10010466_21800</name>
</gene>
<name>A0ABP6MZQ7_9ACTN</name>
<dbReference type="PRINTS" id="PR01001">
    <property type="entry name" value="FADG3PDH"/>
</dbReference>
<feature type="domain" description="FAD dependent oxidoreductase" evidence="7">
    <location>
        <begin position="24"/>
        <end position="373"/>
    </location>
</feature>
<dbReference type="Pfam" id="PF16901">
    <property type="entry name" value="DAO_C"/>
    <property type="match status" value="1"/>
</dbReference>
<evidence type="ECO:0000256" key="1">
    <source>
        <dbReference type="ARBA" id="ARBA00001974"/>
    </source>
</evidence>
<feature type="domain" description="Alpha-glycerophosphate oxidase C-terminal" evidence="8">
    <location>
        <begin position="400"/>
        <end position="523"/>
    </location>
</feature>
<evidence type="ECO:0000256" key="4">
    <source>
        <dbReference type="ARBA" id="ARBA00022827"/>
    </source>
</evidence>
<evidence type="ECO:0000313" key="10">
    <source>
        <dbReference type="Proteomes" id="UP001500320"/>
    </source>
</evidence>
<keyword evidence="4" id="KW-0274">FAD</keyword>
<dbReference type="RefSeq" id="WP_344858403.1">
    <property type="nucleotide sequence ID" value="NZ_BAAAUT010000014.1"/>
</dbReference>
<evidence type="ECO:0000259" key="7">
    <source>
        <dbReference type="Pfam" id="PF01266"/>
    </source>
</evidence>
<dbReference type="PROSITE" id="PS00977">
    <property type="entry name" value="FAD_G3PDH_1"/>
    <property type="match status" value="1"/>
</dbReference>
<dbReference type="InterPro" id="IPR006076">
    <property type="entry name" value="FAD-dep_OxRdtase"/>
</dbReference>
<evidence type="ECO:0000256" key="3">
    <source>
        <dbReference type="ARBA" id="ARBA00022630"/>
    </source>
</evidence>
<evidence type="ECO:0000259" key="8">
    <source>
        <dbReference type="Pfam" id="PF16901"/>
    </source>
</evidence>
<reference evidence="10" key="1">
    <citation type="journal article" date="2019" name="Int. J. Syst. Evol. Microbiol.">
        <title>The Global Catalogue of Microorganisms (GCM) 10K type strain sequencing project: providing services to taxonomists for standard genome sequencing and annotation.</title>
        <authorList>
            <consortium name="The Broad Institute Genomics Platform"/>
            <consortium name="The Broad Institute Genome Sequencing Center for Infectious Disease"/>
            <person name="Wu L."/>
            <person name="Ma J."/>
        </authorList>
    </citation>
    <scope>NUCLEOTIDE SEQUENCE [LARGE SCALE GENOMIC DNA]</scope>
    <source>
        <strain evidence="10">JCM 9373</strain>
    </source>
</reference>
<evidence type="ECO:0000313" key="9">
    <source>
        <dbReference type="EMBL" id="GAA3130804.1"/>
    </source>
</evidence>
<comment type="caution">
    <text evidence="9">The sequence shown here is derived from an EMBL/GenBank/DDBJ whole genome shotgun (WGS) entry which is preliminary data.</text>
</comment>
<dbReference type="EMBL" id="BAAAUT010000014">
    <property type="protein sequence ID" value="GAA3130804.1"/>
    <property type="molecule type" value="Genomic_DNA"/>
</dbReference>
<keyword evidence="5 6" id="KW-0560">Oxidoreductase</keyword>
<dbReference type="InterPro" id="IPR000447">
    <property type="entry name" value="G3P_DH_FAD-dep"/>
</dbReference>
<accession>A0ABP6MZQ7</accession>
<dbReference type="PROSITE" id="PS00978">
    <property type="entry name" value="FAD_G3PDH_2"/>
    <property type="match status" value="1"/>
</dbReference>
<dbReference type="SUPFAM" id="SSF51905">
    <property type="entry name" value="FAD/NAD(P)-binding domain"/>
    <property type="match status" value="1"/>
</dbReference>
<organism evidence="9 10">
    <name type="scientific">Planomonospora alba</name>
    <dbReference type="NCBI Taxonomy" id="161354"/>
    <lineage>
        <taxon>Bacteria</taxon>
        <taxon>Bacillati</taxon>
        <taxon>Actinomycetota</taxon>
        <taxon>Actinomycetes</taxon>
        <taxon>Streptosporangiales</taxon>
        <taxon>Streptosporangiaceae</taxon>
        <taxon>Planomonospora</taxon>
    </lineage>
</organism>
<proteinExistence type="inferred from homology"/>
<dbReference type="EC" id="1.1.5.3" evidence="6"/>
<sequence length="569" mass="61115">MTAVPLGPPYREAALRRMSDGEFDVLVVGGGVVGAGAALDAVSRGLSVALVEARDWAAGTSSRSSKLIHGGLRYLEQLDFRLVREALKERGLLLTRLAPHLVQPVPFLFPLRHRMWERFYVGAGVTLYDTFDGSRTLPRHRQLSRRRALAAAPGLRPEGLVGAVQYYDAQVDDARFTMTLARTAAQYGAAVATGARVTRLARDGARVTGAHVLDRESGREILVRARQVVNATGVWTGESRELAGTRGGPSVRASKGVHILVRRDRIALRTGLILRTEKSVLFVIPWGRHWIIGTTDTDWTLDPARPVASRADVDYLLERVNAVLSTPLARDDVEGVYAGLRPLLAGDGADTARLSREHTVARPAPGLVVVAGGKYTTYRVMARDAVDAAAQGLGGPVPASVTDRLPLVGAEGFEALWNGRDRLAARSGLDTARIERLLRRYGSAVEDLVGMVEADPALGEPLAGAADYLRAEVVYAATHEGALRLEDVLARRTRISIEERDRGLAAAPEAAALVAPVLGWDAAAVARETERYRLLVEGERAAELAPDDLSAYGAASARAGESREARTAG</sequence>
<dbReference type="Gene3D" id="1.10.8.870">
    <property type="entry name" value="Alpha-glycerophosphate oxidase, cap domain"/>
    <property type="match status" value="1"/>
</dbReference>